<organism evidence="1 2">
    <name type="scientific">Falsiroseomonas stagni DSM 19981</name>
    <dbReference type="NCBI Taxonomy" id="1123062"/>
    <lineage>
        <taxon>Bacteria</taxon>
        <taxon>Pseudomonadati</taxon>
        <taxon>Pseudomonadota</taxon>
        <taxon>Alphaproteobacteria</taxon>
        <taxon>Acetobacterales</taxon>
        <taxon>Roseomonadaceae</taxon>
        <taxon>Falsiroseomonas</taxon>
    </lineage>
</organism>
<dbReference type="AlphaFoldDB" id="A0A1I3XLN2"/>
<accession>A0A1I3XLN2</accession>
<dbReference type="Proteomes" id="UP000199473">
    <property type="component" value="Unassembled WGS sequence"/>
</dbReference>
<dbReference type="OrthoDB" id="7268728at2"/>
<sequence>MFPRSCRILLASPLILTLAACQDPDWANRAALQIGAPRAEAAAIRQRQTARFDGVPETRLLVEATQVLQDLGFTIEESAARHGVLAGAKDRDAVETPQVVGQVALTVALLVLGVRYDPIWDTDQIIRATLTTQPMGQRDSVLRVSFERIVTNNKGGTRVEQLTEAEFSTGFFDRVRAGLARQA</sequence>
<keyword evidence="2" id="KW-1185">Reference proteome</keyword>
<protein>
    <recommendedName>
        <fullName evidence="3">Lipoprotein</fullName>
    </recommendedName>
</protein>
<evidence type="ECO:0000313" key="1">
    <source>
        <dbReference type="EMBL" id="SFK19951.1"/>
    </source>
</evidence>
<gene>
    <name evidence="1" type="ORF">SAMN02745775_101402</name>
</gene>
<reference evidence="1 2" key="1">
    <citation type="submission" date="2016-10" db="EMBL/GenBank/DDBJ databases">
        <authorList>
            <person name="de Groot N.N."/>
        </authorList>
    </citation>
    <scope>NUCLEOTIDE SEQUENCE [LARGE SCALE GENOMIC DNA]</scope>
    <source>
        <strain evidence="1 2">DSM 19981</strain>
    </source>
</reference>
<evidence type="ECO:0008006" key="3">
    <source>
        <dbReference type="Google" id="ProtNLM"/>
    </source>
</evidence>
<evidence type="ECO:0000313" key="2">
    <source>
        <dbReference type="Proteomes" id="UP000199473"/>
    </source>
</evidence>
<dbReference type="STRING" id="1123062.SAMN02745775_101402"/>
<dbReference type="EMBL" id="FOSQ01000001">
    <property type="protein sequence ID" value="SFK19951.1"/>
    <property type="molecule type" value="Genomic_DNA"/>
</dbReference>
<dbReference type="RefSeq" id="WP_092954745.1">
    <property type="nucleotide sequence ID" value="NZ_FOSQ01000001.1"/>
</dbReference>
<proteinExistence type="predicted"/>
<dbReference type="PROSITE" id="PS51257">
    <property type="entry name" value="PROKAR_LIPOPROTEIN"/>
    <property type="match status" value="1"/>
</dbReference>
<name>A0A1I3XLN2_9PROT</name>